<name>A0A191T954_ECOLX</name>
<reference evidence="2" key="1">
    <citation type="submission" date="2016-03" db="EMBL/GenBank/DDBJ databases">
        <title>Resistome analysis of KPC-2-producing Escherichia coli ST224 strain isolated in Brazil using whole genome sequencing.</title>
        <authorList>
            <person name="Rossi I.G."/>
            <person name="Araujo B.F."/>
            <person name="Cerdeira L.T."/>
            <person name="Campos P.A."/>
            <person name="Royer S."/>
            <person name="Ferreira M.L."/>
            <person name="Batistao D.W.F."/>
            <person name="Souza T.A."/>
            <person name="Vancan S.I.S."/>
            <person name="Lincopan N."/>
            <person name="Gontijo-Filho P.P."/>
            <person name="Ribas R.M."/>
        </authorList>
    </citation>
    <scope>NUCLEOTIDE SEQUENCE</scope>
    <source>
        <strain evidence="2">ECO37</strain>
        <plasmid evidence="2">ECO37P2</plasmid>
    </source>
</reference>
<accession>A0A191T954</accession>
<keyword evidence="1" id="KW-0812">Transmembrane</keyword>
<geneLocation type="plasmid" evidence="2">
    <name>ECO37P2</name>
</geneLocation>
<dbReference type="RefSeq" id="WP_103246020.1">
    <property type="nucleotide sequence ID" value="NZ_JBCHLZ010000037.1"/>
</dbReference>
<evidence type="ECO:0000313" key="2">
    <source>
        <dbReference type="EMBL" id="ANI75632.1"/>
    </source>
</evidence>
<proteinExistence type="predicted"/>
<feature type="transmembrane region" description="Helical" evidence="1">
    <location>
        <begin position="43"/>
        <end position="64"/>
    </location>
</feature>
<feature type="transmembrane region" description="Helical" evidence="1">
    <location>
        <begin position="20"/>
        <end position="38"/>
    </location>
</feature>
<protein>
    <submittedName>
        <fullName evidence="2">Uncharacterized protein</fullName>
    </submittedName>
</protein>
<evidence type="ECO:0000256" key="1">
    <source>
        <dbReference type="SAM" id="Phobius"/>
    </source>
</evidence>
<sequence>MLNDAIVSGINLVTEILSKPFGIIGLVLIISFIVWRCYMEPDFIAWVFVGVIVFPLLYLLFFSWTDTENKKEEWNKWASEHCKIIEKREGSTSLESGIGITTSGKAATGVFTNSTPDQTAYKCDDGVIYWKNN</sequence>
<dbReference type="AlphaFoldDB" id="A0A191T954"/>
<organism evidence="2">
    <name type="scientific">Escherichia coli</name>
    <dbReference type="NCBI Taxonomy" id="562"/>
    <lineage>
        <taxon>Bacteria</taxon>
        <taxon>Pseudomonadati</taxon>
        <taxon>Pseudomonadota</taxon>
        <taxon>Gammaproteobacteria</taxon>
        <taxon>Enterobacterales</taxon>
        <taxon>Enterobacteriaceae</taxon>
        <taxon>Escherichia</taxon>
    </lineage>
</organism>
<keyword evidence="1" id="KW-1133">Transmembrane helix</keyword>
<dbReference type="EMBL" id="KU963390">
    <property type="protein sequence ID" value="ANI75632.1"/>
    <property type="molecule type" value="Genomic_DNA"/>
</dbReference>
<keyword evidence="2" id="KW-0614">Plasmid</keyword>
<keyword evidence="1" id="KW-0472">Membrane</keyword>